<dbReference type="GO" id="GO:0005886">
    <property type="term" value="C:plasma membrane"/>
    <property type="evidence" value="ECO:0007669"/>
    <property type="project" value="UniProtKB-SubCell"/>
</dbReference>
<feature type="transmembrane region" description="Helical" evidence="6">
    <location>
        <begin position="339"/>
        <end position="360"/>
    </location>
</feature>
<evidence type="ECO:0000256" key="4">
    <source>
        <dbReference type="ARBA" id="ARBA00022989"/>
    </source>
</evidence>
<dbReference type="CDD" id="cd06580">
    <property type="entry name" value="TM_PBP1_transp_TpRbsC_like"/>
    <property type="match status" value="1"/>
</dbReference>
<dbReference type="InterPro" id="IPR001851">
    <property type="entry name" value="ABC_transp_permease"/>
</dbReference>
<dbReference type="AlphaFoldDB" id="A0A380WU41"/>
<evidence type="ECO:0000256" key="3">
    <source>
        <dbReference type="ARBA" id="ARBA00022692"/>
    </source>
</evidence>
<feature type="transmembrane region" description="Helical" evidence="6">
    <location>
        <begin position="264"/>
        <end position="286"/>
    </location>
</feature>
<keyword evidence="5 6" id="KW-0472">Membrane</keyword>
<evidence type="ECO:0000313" key="7">
    <source>
        <dbReference type="EMBL" id="SUU91844.1"/>
    </source>
</evidence>
<comment type="subcellular location">
    <subcellularLocation>
        <location evidence="1">Cell membrane</location>
        <topology evidence="1">Multi-pass membrane protein</topology>
    </subcellularLocation>
</comment>
<dbReference type="PANTHER" id="PTHR47089:SF1">
    <property type="entry name" value="GUANOSINE ABC TRANSPORTER PERMEASE PROTEIN NUPP"/>
    <property type="match status" value="1"/>
</dbReference>
<sequence>MTENTNQVQAKRNTARGNSKLLFTIISILLGFLVGAIVLLISGYDPIEGYQALFQGIFKTPRNVGWAIVTSTPIILTGLGVCFAFQTGLFNMGAEGQFIIGTIVGFLVGYKLPLPPIIHPIVAILLAMLAGALYGALAGFIKARFGIHEVISTIMLNWVAFYFQNFVGYANQQPNSMASFDVLDSAKITMFDKATIKTFGPFFKKFFKAPIHYGTLLAIIAVIVVWYILNKTVLGYELKAVGLNREASEYGGINSGKKIVQSMAISGAICALAGVTQILGFTYALSIISAMDNYGFDGLAVSLLAGNNPIGVIFSGLFFGSLKYAGSNIQRVMGVPTEIINIIIGTIILFTAVPLVFRIIRAKHKNRKEAKNLAKEEKLISQESEKSTVGVKEKETILKDHNEKENELIKKDKQVENGQIKKETKLVSNSSKNVINETGEEIIVRTVESEEE</sequence>
<dbReference type="GO" id="GO:0022857">
    <property type="term" value="F:transmembrane transporter activity"/>
    <property type="evidence" value="ECO:0007669"/>
    <property type="project" value="InterPro"/>
</dbReference>
<evidence type="ECO:0000313" key="8">
    <source>
        <dbReference type="Proteomes" id="UP000255124"/>
    </source>
</evidence>
<proteinExistence type="predicted"/>
<dbReference type="EMBL" id="UFTA01000002">
    <property type="protein sequence ID" value="SUU91844.1"/>
    <property type="molecule type" value="Genomic_DNA"/>
</dbReference>
<gene>
    <name evidence="7" type="primary">mglC</name>
    <name evidence="7" type="ORF">NCTC9810_00141</name>
</gene>
<feature type="transmembrane region" description="Helical" evidence="6">
    <location>
        <begin position="21"/>
        <end position="44"/>
    </location>
</feature>
<dbReference type="Proteomes" id="UP000255124">
    <property type="component" value="Unassembled WGS sequence"/>
</dbReference>
<protein>
    <submittedName>
        <fullName evidence="7">Galactoside transport system permease protein mglC</fullName>
    </submittedName>
</protein>
<feature type="transmembrane region" description="Helical" evidence="6">
    <location>
        <begin position="117"/>
        <end position="141"/>
    </location>
</feature>
<evidence type="ECO:0000256" key="1">
    <source>
        <dbReference type="ARBA" id="ARBA00004651"/>
    </source>
</evidence>
<dbReference type="OrthoDB" id="45037at2"/>
<keyword evidence="3 6" id="KW-0812">Transmembrane</keyword>
<accession>A0A380WU41</accession>
<feature type="transmembrane region" description="Helical" evidence="6">
    <location>
        <begin position="211"/>
        <end position="229"/>
    </location>
</feature>
<dbReference type="Pfam" id="PF02653">
    <property type="entry name" value="BPD_transp_2"/>
    <property type="match status" value="1"/>
</dbReference>
<evidence type="ECO:0000256" key="5">
    <source>
        <dbReference type="ARBA" id="ARBA00023136"/>
    </source>
</evidence>
<feature type="transmembrane region" description="Helical" evidence="6">
    <location>
        <begin position="92"/>
        <end position="111"/>
    </location>
</feature>
<dbReference type="PANTHER" id="PTHR47089">
    <property type="entry name" value="ABC TRANSPORTER, PERMEASE PROTEIN"/>
    <property type="match status" value="1"/>
</dbReference>
<keyword evidence="4 6" id="KW-1133">Transmembrane helix</keyword>
<evidence type="ECO:0000256" key="2">
    <source>
        <dbReference type="ARBA" id="ARBA00022475"/>
    </source>
</evidence>
<organism evidence="7 8">
    <name type="scientific">Anaerococcus octavius</name>
    <dbReference type="NCBI Taxonomy" id="54007"/>
    <lineage>
        <taxon>Bacteria</taxon>
        <taxon>Bacillati</taxon>
        <taxon>Bacillota</taxon>
        <taxon>Tissierellia</taxon>
        <taxon>Tissierellales</taxon>
        <taxon>Peptoniphilaceae</taxon>
        <taxon>Anaerococcus</taxon>
    </lineage>
</organism>
<keyword evidence="2" id="KW-1003">Cell membrane</keyword>
<feature type="transmembrane region" description="Helical" evidence="6">
    <location>
        <begin position="64"/>
        <end position="85"/>
    </location>
</feature>
<reference evidence="7 8" key="1">
    <citation type="submission" date="2018-06" db="EMBL/GenBank/DDBJ databases">
        <authorList>
            <consortium name="Pathogen Informatics"/>
            <person name="Doyle S."/>
        </authorList>
    </citation>
    <scope>NUCLEOTIDE SEQUENCE [LARGE SCALE GENOMIC DNA]</scope>
    <source>
        <strain evidence="7 8">NCTC9810</strain>
    </source>
</reference>
<evidence type="ECO:0000256" key="6">
    <source>
        <dbReference type="SAM" id="Phobius"/>
    </source>
</evidence>
<name>A0A380WU41_9FIRM</name>
<feature type="transmembrane region" description="Helical" evidence="6">
    <location>
        <begin position="298"/>
        <end position="319"/>
    </location>
</feature>